<name>A0A1B8QGD5_9GAMM</name>
<dbReference type="PROSITE" id="PS00166">
    <property type="entry name" value="ENOYL_COA_HYDRATASE"/>
    <property type="match status" value="1"/>
</dbReference>
<evidence type="ECO:0000313" key="3">
    <source>
        <dbReference type="EMBL" id="OBX81068.1"/>
    </source>
</evidence>
<comment type="similarity">
    <text evidence="1 2">Belongs to the enoyl-CoA hydratase/isomerase family.</text>
</comment>
<sequence>MLSIWLNRADKRNALSFVMIDQLIWLAETLKTWRDVRAVIVGGRGESFCAGIDLADLNQPSQRTALMWEMLKPTQSRFQRVCLCWRELPMPVIAVVQGHCLGAGLQLALACDVRISAPECQFAVMEAKWGLLPDMGLTQSAFGVVRADVLKELAMTARVFDAAAAQDYGIITHISDDPMGDANALAAELATRSPDAVLASKRLINTMYAQPASTLYQEKLWQVKLLLGKNRRLALKKAKDQAVKFLPRQFS</sequence>
<reference evidence="3 4" key="1">
    <citation type="submission" date="2016-06" db="EMBL/GenBank/DDBJ databases">
        <title>Draft genome of Moraxella atlantae CCUG 66109.</title>
        <authorList>
            <person name="Salva-Serra F."/>
            <person name="Engstrom-Jakobsson H."/>
            <person name="Thorell K."/>
            <person name="Gonzales-Siles L."/>
            <person name="Karlsson R."/>
            <person name="Boulund F."/>
            <person name="Engstrand L."/>
            <person name="Kristiansson E."/>
            <person name="Moore E."/>
        </authorList>
    </citation>
    <scope>NUCLEOTIDE SEQUENCE [LARGE SCALE GENOMIC DNA]</scope>
    <source>
        <strain evidence="3 4">CCUG 66109</strain>
    </source>
</reference>
<proteinExistence type="inferred from homology"/>
<dbReference type="CDD" id="cd06558">
    <property type="entry name" value="crotonase-like"/>
    <property type="match status" value="1"/>
</dbReference>
<evidence type="ECO:0000256" key="1">
    <source>
        <dbReference type="ARBA" id="ARBA00005254"/>
    </source>
</evidence>
<dbReference type="Gene3D" id="3.90.226.10">
    <property type="entry name" value="2-enoyl-CoA Hydratase, Chain A, domain 1"/>
    <property type="match status" value="1"/>
</dbReference>
<dbReference type="Pfam" id="PF00378">
    <property type="entry name" value="ECH_1"/>
    <property type="match status" value="1"/>
</dbReference>
<dbReference type="GO" id="GO:0016853">
    <property type="term" value="F:isomerase activity"/>
    <property type="evidence" value="ECO:0007669"/>
    <property type="project" value="InterPro"/>
</dbReference>
<dbReference type="SUPFAM" id="SSF52096">
    <property type="entry name" value="ClpP/crotonase"/>
    <property type="match status" value="1"/>
</dbReference>
<dbReference type="PANTHER" id="PTHR43149">
    <property type="entry name" value="ENOYL-COA HYDRATASE"/>
    <property type="match status" value="1"/>
</dbReference>
<organism evidence="3 4">
    <name type="scientific">Faucicola atlantae</name>
    <dbReference type="NCBI Taxonomy" id="34059"/>
    <lineage>
        <taxon>Bacteria</taxon>
        <taxon>Pseudomonadati</taxon>
        <taxon>Pseudomonadota</taxon>
        <taxon>Gammaproteobacteria</taxon>
        <taxon>Moraxellales</taxon>
        <taxon>Moraxellaceae</taxon>
        <taxon>Faucicola</taxon>
    </lineage>
</organism>
<accession>A0A1B8QGD5</accession>
<gene>
    <name evidence="3" type="ORF">A9308_02035</name>
</gene>
<comment type="caution">
    <text evidence="3">The sequence shown here is derived from an EMBL/GenBank/DDBJ whole genome shotgun (WGS) entry which is preliminary data.</text>
</comment>
<evidence type="ECO:0000313" key="4">
    <source>
        <dbReference type="Proteomes" id="UP000092508"/>
    </source>
</evidence>
<dbReference type="NCBIfam" id="NF005699">
    <property type="entry name" value="PRK07509.1"/>
    <property type="match status" value="1"/>
</dbReference>
<dbReference type="AlphaFoldDB" id="A0A1B8QGD5"/>
<dbReference type="InterPro" id="IPR018376">
    <property type="entry name" value="Enoyl-CoA_hyd/isom_CS"/>
</dbReference>
<dbReference type="STRING" id="34059.A9308_02035"/>
<dbReference type="InterPro" id="IPR045002">
    <property type="entry name" value="Ech1-like"/>
</dbReference>
<dbReference type="EMBL" id="LZMZ01000002">
    <property type="protein sequence ID" value="OBX81068.1"/>
    <property type="molecule type" value="Genomic_DNA"/>
</dbReference>
<evidence type="ECO:0000256" key="2">
    <source>
        <dbReference type="RuleBase" id="RU003707"/>
    </source>
</evidence>
<dbReference type="InterPro" id="IPR029045">
    <property type="entry name" value="ClpP/crotonase-like_dom_sf"/>
</dbReference>
<dbReference type="PANTHER" id="PTHR43149:SF1">
    <property type="entry name" value="DELTA(3,5)-DELTA(2,4)-DIENOYL-COA ISOMERASE, MITOCHONDRIAL"/>
    <property type="match status" value="1"/>
</dbReference>
<dbReference type="InterPro" id="IPR001753">
    <property type="entry name" value="Enoyl-CoA_hydra/iso"/>
</dbReference>
<protein>
    <submittedName>
        <fullName evidence="3">Enoyl-CoA hydratase</fullName>
    </submittedName>
</protein>
<dbReference type="Proteomes" id="UP000092508">
    <property type="component" value="Unassembled WGS sequence"/>
</dbReference>